<reference evidence="2 3" key="1">
    <citation type="submission" date="2019-02" db="EMBL/GenBank/DDBJ databases">
        <title>Deep-cultivation of Planctomycetes and their phenomic and genomic characterization uncovers novel biology.</title>
        <authorList>
            <person name="Wiegand S."/>
            <person name="Jogler M."/>
            <person name="Boedeker C."/>
            <person name="Pinto D."/>
            <person name="Vollmers J."/>
            <person name="Rivas-Marin E."/>
            <person name="Kohn T."/>
            <person name="Peeters S.H."/>
            <person name="Heuer A."/>
            <person name="Rast P."/>
            <person name="Oberbeckmann S."/>
            <person name="Bunk B."/>
            <person name="Jeske O."/>
            <person name="Meyerdierks A."/>
            <person name="Storesund J.E."/>
            <person name="Kallscheuer N."/>
            <person name="Luecker S."/>
            <person name="Lage O.M."/>
            <person name="Pohl T."/>
            <person name="Merkel B.J."/>
            <person name="Hornburger P."/>
            <person name="Mueller R.-W."/>
            <person name="Bruemmer F."/>
            <person name="Labrenz M."/>
            <person name="Spormann A.M."/>
            <person name="Op Den Camp H."/>
            <person name="Overmann J."/>
            <person name="Amann R."/>
            <person name="Jetten M.S.M."/>
            <person name="Mascher T."/>
            <person name="Medema M.H."/>
            <person name="Devos D.P."/>
            <person name="Kaster A.-K."/>
            <person name="Ovreas L."/>
            <person name="Rohde M."/>
            <person name="Galperin M.Y."/>
            <person name="Jogler C."/>
        </authorList>
    </citation>
    <scope>NUCLEOTIDE SEQUENCE [LARGE SCALE GENOMIC DNA]</scope>
    <source>
        <strain evidence="2 3">Pla144</strain>
    </source>
</reference>
<dbReference type="InterPro" id="IPR011474">
    <property type="entry name" value="DUF1580"/>
</dbReference>
<name>A0A5C6CUS0_9BACT</name>
<protein>
    <submittedName>
        <fullName evidence="2">Uncharacterized protein</fullName>
    </submittedName>
</protein>
<evidence type="ECO:0000313" key="3">
    <source>
        <dbReference type="Proteomes" id="UP000318437"/>
    </source>
</evidence>
<evidence type="ECO:0000313" key="2">
    <source>
        <dbReference type="EMBL" id="TWU27394.1"/>
    </source>
</evidence>
<keyword evidence="3" id="KW-1185">Reference proteome</keyword>
<dbReference type="RefSeq" id="WP_146450607.1">
    <property type="nucleotide sequence ID" value="NZ_SJPS01000003.1"/>
</dbReference>
<feature type="region of interest" description="Disordered" evidence="1">
    <location>
        <begin position="72"/>
        <end position="93"/>
    </location>
</feature>
<gene>
    <name evidence="2" type="ORF">Pla144_21670</name>
</gene>
<feature type="compositionally biased region" description="Polar residues" evidence="1">
    <location>
        <begin position="72"/>
        <end position="85"/>
    </location>
</feature>
<dbReference type="Pfam" id="PF07618">
    <property type="entry name" value="DUF1580"/>
    <property type="match status" value="1"/>
</dbReference>
<organism evidence="2 3">
    <name type="scientific">Bythopirellula polymerisocia</name>
    <dbReference type="NCBI Taxonomy" id="2528003"/>
    <lineage>
        <taxon>Bacteria</taxon>
        <taxon>Pseudomonadati</taxon>
        <taxon>Planctomycetota</taxon>
        <taxon>Planctomycetia</taxon>
        <taxon>Pirellulales</taxon>
        <taxon>Lacipirellulaceae</taxon>
        <taxon>Bythopirellula</taxon>
    </lineage>
</organism>
<dbReference type="Proteomes" id="UP000318437">
    <property type="component" value="Unassembled WGS sequence"/>
</dbReference>
<proteinExistence type="predicted"/>
<sequence>MEEHCLNSDIDIFVEDRITLNQLAKELEKSPSTTWRWYLSGANGVKLETFVEGGRRYTTRQAHRRFQQRCTDAANGNTNKPSVHTASRRMREYQKAELELKKQGF</sequence>
<comment type="caution">
    <text evidence="2">The sequence shown here is derived from an EMBL/GenBank/DDBJ whole genome shotgun (WGS) entry which is preliminary data.</text>
</comment>
<dbReference type="EMBL" id="SJPS01000003">
    <property type="protein sequence ID" value="TWU27394.1"/>
    <property type="molecule type" value="Genomic_DNA"/>
</dbReference>
<dbReference type="AlphaFoldDB" id="A0A5C6CUS0"/>
<evidence type="ECO:0000256" key="1">
    <source>
        <dbReference type="SAM" id="MobiDB-lite"/>
    </source>
</evidence>
<dbReference type="OrthoDB" id="290434at2"/>
<accession>A0A5C6CUS0</accession>